<keyword evidence="1" id="KW-1133">Transmembrane helix</keyword>
<dbReference type="RefSeq" id="WP_243329826.1">
    <property type="nucleotide sequence ID" value="NZ_AP027081.1"/>
</dbReference>
<dbReference type="Proteomes" id="UP001228113">
    <property type="component" value="Chromosome"/>
</dbReference>
<dbReference type="EMBL" id="AP027081">
    <property type="protein sequence ID" value="BDU77968.1"/>
    <property type="molecule type" value="Genomic_DNA"/>
</dbReference>
<keyword evidence="3" id="KW-1185">Reference proteome</keyword>
<name>A0AA48H8N5_9BACT</name>
<gene>
    <name evidence="2" type="ORF">METESE_29260</name>
</gene>
<accession>A0AA48H8N5</accession>
<organism evidence="2 3">
    <name type="scientific">Mesoterricola sediminis</name>
    <dbReference type="NCBI Taxonomy" id="2927980"/>
    <lineage>
        <taxon>Bacteria</taxon>
        <taxon>Pseudomonadati</taxon>
        <taxon>Acidobacteriota</taxon>
        <taxon>Holophagae</taxon>
        <taxon>Holophagales</taxon>
        <taxon>Holophagaceae</taxon>
        <taxon>Mesoterricola</taxon>
    </lineage>
</organism>
<feature type="transmembrane region" description="Helical" evidence="1">
    <location>
        <begin position="50"/>
        <end position="73"/>
    </location>
</feature>
<keyword evidence="1" id="KW-0472">Membrane</keyword>
<sequence length="201" mass="21817">MRCPTCEALNLDESPTCFNCGSPLQPGRTPYASPDAPVGEPPRRGFRAKWLLWGCGGALALLLLLLGSCVLFVKGGLAASERTFAPAVDAYLAHVRAGDYAGAYREFGEPMHKVVKEADYIALETGFQEKLGPLLTKKPQAFQTGVDGQGTWGRIAYTCDFAKGPGTLLVSLRKADGVWKIVELRYDSPVFLEYLKSRKAS</sequence>
<keyword evidence="1" id="KW-0812">Transmembrane</keyword>
<proteinExistence type="predicted"/>
<dbReference type="KEGG" id="msea:METESE_29260"/>
<evidence type="ECO:0000313" key="3">
    <source>
        <dbReference type="Proteomes" id="UP001228113"/>
    </source>
</evidence>
<evidence type="ECO:0000313" key="2">
    <source>
        <dbReference type="EMBL" id="BDU77968.1"/>
    </source>
</evidence>
<dbReference type="AlphaFoldDB" id="A0AA48H8N5"/>
<reference evidence="2" key="1">
    <citation type="journal article" date="2023" name="Int. J. Syst. Evol. Microbiol.">
        <title>Mesoterricola silvestris gen. nov., sp. nov., Mesoterricola sediminis sp. nov., Geothrix oryzae sp. nov., Geothrix edaphica sp. nov., Geothrix rubra sp. nov., and Geothrix limicola sp. nov., six novel members of Acidobacteriota isolated from soils.</title>
        <authorList>
            <person name="Itoh H."/>
            <person name="Sugisawa Y."/>
            <person name="Mise K."/>
            <person name="Xu Z."/>
            <person name="Kuniyasu M."/>
            <person name="Ushijima N."/>
            <person name="Kawano K."/>
            <person name="Kobayashi E."/>
            <person name="Shiratori Y."/>
            <person name="Masuda Y."/>
            <person name="Senoo K."/>
        </authorList>
    </citation>
    <scope>NUCLEOTIDE SEQUENCE</scope>
    <source>
        <strain evidence="2">W786</strain>
    </source>
</reference>
<protein>
    <submittedName>
        <fullName evidence="2">Uncharacterized protein</fullName>
    </submittedName>
</protein>
<evidence type="ECO:0000256" key="1">
    <source>
        <dbReference type="SAM" id="Phobius"/>
    </source>
</evidence>